<dbReference type="AlphaFoldDB" id="A0AAW0LMS2"/>
<feature type="transmembrane region" description="Helical" evidence="2">
    <location>
        <begin position="124"/>
        <end position="151"/>
    </location>
</feature>
<keyword evidence="2" id="KW-0472">Membrane</keyword>
<dbReference type="Proteomes" id="UP000237347">
    <property type="component" value="Unassembled WGS sequence"/>
</dbReference>
<sequence length="153" mass="17447">MAGDGHVLSSNSNCSNHNSKKTKDSKNKKKKKKKRGGSKKKMTPEQTLAFKSVSEWVFLDHPSPFLVDDFGVQKSLGKGGEKMVFDLHSHSKCSDGFLSPTKLVEKAHVNGVSFFQTLPQYLKWVLLAFFFFFFFIYPECMICTVFFRFIVSE</sequence>
<evidence type="ECO:0000313" key="4">
    <source>
        <dbReference type="Proteomes" id="UP000237347"/>
    </source>
</evidence>
<evidence type="ECO:0000256" key="1">
    <source>
        <dbReference type="SAM" id="MobiDB-lite"/>
    </source>
</evidence>
<proteinExistence type="predicted"/>
<dbReference type="InterPro" id="IPR016195">
    <property type="entry name" value="Pol/histidinol_Pase-like"/>
</dbReference>
<reference evidence="3 4" key="1">
    <citation type="journal article" date="2018" name="Sci. Data">
        <title>The draft genome sequence of cork oak.</title>
        <authorList>
            <person name="Ramos A.M."/>
            <person name="Usie A."/>
            <person name="Barbosa P."/>
            <person name="Barros P.M."/>
            <person name="Capote T."/>
            <person name="Chaves I."/>
            <person name="Simoes F."/>
            <person name="Abreu I."/>
            <person name="Carrasquinho I."/>
            <person name="Faro C."/>
            <person name="Guimaraes J.B."/>
            <person name="Mendonca D."/>
            <person name="Nobrega F."/>
            <person name="Rodrigues L."/>
            <person name="Saibo N.J.M."/>
            <person name="Varela M.C."/>
            <person name="Egas C."/>
            <person name="Matos J."/>
            <person name="Miguel C.M."/>
            <person name="Oliveira M.M."/>
            <person name="Ricardo C.P."/>
            <person name="Goncalves S."/>
        </authorList>
    </citation>
    <scope>NUCLEOTIDE SEQUENCE [LARGE SCALE GENOMIC DNA]</scope>
    <source>
        <strain evidence="4">cv. HL8</strain>
    </source>
</reference>
<name>A0AAW0LMS2_QUESU</name>
<accession>A0AAW0LMS2</accession>
<keyword evidence="2" id="KW-1133">Transmembrane helix</keyword>
<dbReference type="Gene3D" id="3.20.20.140">
    <property type="entry name" value="Metal-dependent hydrolases"/>
    <property type="match status" value="1"/>
</dbReference>
<dbReference type="EMBL" id="PKMF04000076">
    <property type="protein sequence ID" value="KAK7852376.1"/>
    <property type="molecule type" value="Genomic_DNA"/>
</dbReference>
<keyword evidence="2" id="KW-0812">Transmembrane</keyword>
<protein>
    <submittedName>
        <fullName evidence="3">Uncharacterized protein</fullName>
    </submittedName>
</protein>
<keyword evidence="4" id="KW-1185">Reference proteome</keyword>
<feature type="region of interest" description="Disordered" evidence="1">
    <location>
        <begin position="1"/>
        <end position="46"/>
    </location>
</feature>
<gene>
    <name evidence="3" type="ORF">CFP56_039117</name>
</gene>
<evidence type="ECO:0000256" key="2">
    <source>
        <dbReference type="SAM" id="Phobius"/>
    </source>
</evidence>
<organism evidence="3 4">
    <name type="scientific">Quercus suber</name>
    <name type="common">Cork oak</name>
    <dbReference type="NCBI Taxonomy" id="58331"/>
    <lineage>
        <taxon>Eukaryota</taxon>
        <taxon>Viridiplantae</taxon>
        <taxon>Streptophyta</taxon>
        <taxon>Embryophyta</taxon>
        <taxon>Tracheophyta</taxon>
        <taxon>Spermatophyta</taxon>
        <taxon>Magnoliopsida</taxon>
        <taxon>eudicotyledons</taxon>
        <taxon>Gunneridae</taxon>
        <taxon>Pentapetalae</taxon>
        <taxon>rosids</taxon>
        <taxon>fabids</taxon>
        <taxon>Fagales</taxon>
        <taxon>Fagaceae</taxon>
        <taxon>Quercus</taxon>
    </lineage>
</organism>
<evidence type="ECO:0000313" key="3">
    <source>
        <dbReference type="EMBL" id="KAK7852376.1"/>
    </source>
</evidence>
<comment type="caution">
    <text evidence="3">The sequence shown here is derived from an EMBL/GenBank/DDBJ whole genome shotgun (WGS) entry which is preliminary data.</text>
</comment>
<feature type="compositionally biased region" description="Basic residues" evidence="1">
    <location>
        <begin position="26"/>
        <end position="41"/>
    </location>
</feature>
<dbReference type="SUPFAM" id="SSF89550">
    <property type="entry name" value="PHP domain-like"/>
    <property type="match status" value="1"/>
</dbReference>